<dbReference type="PIRSF" id="PIRSF005384">
    <property type="entry name" value="RpiB_LacA_B"/>
    <property type="match status" value="1"/>
</dbReference>
<feature type="binding site" evidence="4">
    <location>
        <begin position="64"/>
        <end position="68"/>
    </location>
    <ligand>
        <name>D-ribulose 5-phosphate</name>
        <dbReference type="ChEBI" id="CHEBI:58121"/>
    </ligand>
</feature>
<dbReference type="InterPro" id="IPR036569">
    <property type="entry name" value="RpiB_LacA_LacB_sf"/>
</dbReference>
<feature type="binding site" evidence="4">
    <location>
        <position position="130"/>
    </location>
    <ligand>
        <name>D-ribulose 5-phosphate</name>
        <dbReference type="ChEBI" id="CHEBI:58121"/>
    </ligand>
</feature>
<dbReference type="PANTHER" id="PTHR43732">
    <property type="entry name" value="RIBOSE 5-PHOSPHATE ISOMERASE-RELATED"/>
    <property type="match status" value="1"/>
</dbReference>
<protein>
    <submittedName>
        <fullName evidence="5">Ribose 5-phosphate isomerase B</fullName>
    </submittedName>
</protein>
<dbReference type="Proteomes" id="UP000234857">
    <property type="component" value="Unassembled WGS sequence"/>
</dbReference>
<dbReference type="SUPFAM" id="SSF89623">
    <property type="entry name" value="Ribose/Galactose isomerase RpiB/AlsB"/>
    <property type="match status" value="1"/>
</dbReference>
<dbReference type="AlphaFoldDB" id="A0A2N5ZEB5"/>
<feature type="active site" description="Proton acceptor" evidence="3">
    <location>
        <position position="63"/>
    </location>
</feature>
<dbReference type="Gene3D" id="3.40.1400.10">
    <property type="entry name" value="Sugar-phosphate isomerase, RpiB/LacA/LacB"/>
    <property type="match status" value="1"/>
</dbReference>
<sequence length="146" mass="16303">MKIAIGNDHAAVELKKWIMEEFLDVDFINVGTDKDESVDYTDYSYEVCKKVNAGEAELGILICGTGTGMAISANKVKGIRAAMCYNEMMAEYAKRHNNANVLAIGARVMGDELAKRVVRIFLNTPFDGGRHERRVNKITKIEEENL</sequence>
<dbReference type="NCBIfam" id="TIGR01120">
    <property type="entry name" value="rpiB"/>
    <property type="match status" value="1"/>
</dbReference>
<feature type="binding site" evidence="4">
    <location>
        <position position="134"/>
    </location>
    <ligand>
        <name>D-ribulose 5-phosphate</name>
        <dbReference type="ChEBI" id="CHEBI:58121"/>
    </ligand>
</feature>
<dbReference type="InterPro" id="IPR003500">
    <property type="entry name" value="RpiB_LacA_LacB"/>
</dbReference>
<accession>A0A2N5ZEB5</accession>
<evidence type="ECO:0000313" key="6">
    <source>
        <dbReference type="Proteomes" id="UP000234857"/>
    </source>
</evidence>
<feature type="binding site" evidence="4">
    <location>
        <position position="107"/>
    </location>
    <ligand>
        <name>D-ribulose 5-phosphate</name>
        <dbReference type="ChEBI" id="CHEBI:58121"/>
    </ligand>
</feature>
<feature type="binding site" evidence="4">
    <location>
        <begin position="8"/>
        <end position="9"/>
    </location>
    <ligand>
        <name>D-ribulose 5-phosphate</name>
        <dbReference type="ChEBI" id="CHEBI:58121"/>
    </ligand>
</feature>
<organism evidence="5 6">
    <name type="scientific">Muiribacterium halophilum</name>
    <dbReference type="NCBI Taxonomy" id="2053465"/>
    <lineage>
        <taxon>Bacteria</taxon>
        <taxon>Candidatus Muiribacteriota</taxon>
        <taxon>Candidatus Muiribacteriia</taxon>
        <taxon>Candidatus Muiribacteriales</taxon>
        <taxon>Candidatus Muiribacteriaceae</taxon>
        <taxon>Candidatus Muiribacterium</taxon>
    </lineage>
</organism>
<evidence type="ECO:0000256" key="1">
    <source>
        <dbReference type="ARBA" id="ARBA00008754"/>
    </source>
</evidence>
<evidence type="ECO:0000256" key="3">
    <source>
        <dbReference type="PIRSR" id="PIRSR005384-1"/>
    </source>
</evidence>
<dbReference type="Pfam" id="PF02502">
    <property type="entry name" value="LacAB_rpiB"/>
    <property type="match status" value="1"/>
</dbReference>
<dbReference type="NCBIfam" id="TIGR00689">
    <property type="entry name" value="rpiB_lacA_lacB"/>
    <property type="match status" value="1"/>
</dbReference>
<dbReference type="EMBL" id="PKTG01000097">
    <property type="protein sequence ID" value="PLX17016.1"/>
    <property type="molecule type" value="Genomic_DNA"/>
</dbReference>
<dbReference type="NCBIfam" id="NF004051">
    <property type="entry name" value="PRK05571.1"/>
    <property type="match status" value="1"/>
</dbReference>
<reference evidence="5 6" key="1">
    <citation type="submission" date="2017-11" db="EMBL/GenBank/DDBJ databases">
        <title>Genome-resolved metagenomics identifies genetic mobility, metabolic interactions, and unexpected diversity in perchlorate-reducing communities.</title>
        <authorList>
            <person name="Barnum T.P."/>
            <person name="Figueroa I.A."/>
            <person name="Carlstrom C.I."/>
            <person name="Lucas L.N."/>
            <person name="Engelbrektson A.L."/>
            <person name="Coates J.D."/>
        </authorList>
    </citation>
    <scope>NUCLEOTIDE SEQUENCE [LARGE SCALE GENOMIC DNA]</scope>
    <source>
        <strain evidence="5">BM706</strain>
    </source>
</reference>
<feature type="active site" description="Proton donor" evidence="3">
    <location>
        <position position="96"/>
    </location>
</feature>
<keyword evidence="2 5" id="KW-0413">Isomerase</keyword>
<comment type="caution">
    <text evidence="5">The sequence shown here is derived from an EMBL/GenBank/DDBJ whole genome shotgun (WGS) entry which is preliminary data.</text>
</comment>
<name>A0A2N5ZEB5_MUIH1</name>
<comment type="similarity">
    <text evidence="1">Belongs to the LacAB/RpiB family.</text>
</comment>
<evidence type="ECO:0000256" key="2">
    <source>
        <dbReference type="ARBA" id="ARBA00023235"/>
    </source>
</evidence>
<dbReference type="PANTHER" id="PTHR43732:SF1">
    <property type="entry name" value="RIBOSE 5-PHOSPHATE ISOMERASE"/>
    <property type="match status" value="1"/>
</dbReference>
<dbReference type="InterPro" id="IPR051812">
    <property type="entry name" value="SPI_LacAB/RpiB"/>
</dbReference>
<proteinExistence type="inferred from homology"/>
<dbReference type="InterPro" id="IPR004785">
    <property type="entry name" value="RpiB"/>
</dbReference>
<gene>
    <name evidence="5" type="primary">rpiB</name>
    <name evidence="5" type="ORF">C0601_08545</name>
</gene>
<evidence type="ECO:0000256" key="4">
    <source>
        <dbReference type="PIRSR" id="PIRSR005384-2"/>
    </source>
</evidence>
<feature type="binding site" evidence="4">
    <location>
        <position position="97"/>
    </location>
    <ligand>
        <name>D-ribulose 5-phosphate</name>
        <dbReference type="ChEBI" id="CHEBI:58121"/>
    </ligand>
</feature>
<dbReference type="GO" id="GO:0016861">
    <property type="term" value="F:intramolecular oxidoreductase activity, interconverting aldoses and ketoses"/>
    <property type="evidence" value="ECO:0007669"/>
    <property type="project" value="UniProtKB-ARBA"/>
</dbReference>
<evidence type="ECO:0000313" key="5">
    <source>
        <dbReference type="EMBL" id="PLX17016.1"/>
    </source>
</evidence>
<dbReference type="GO" id="GO:0005975">
    <property type="term" value="P:carbohydrate metabolic process"/>
    <property type="evidence" value="ECO:0007669"/>
    <property type="project" value="InterPro"/>
</dbReference>